<dbReference type="Proteomes" id="UP000697107">
    <property type="component" value="Unassembled WGS sequence"/>
</dbReference>
<organism evidence="12 13">
    <name type="scientific">Phytophthora cactorum</name>
    <dbReference type="NCBI Taxonomy" id="29920"/>
    <lineage>
        <taxon>Eukaryota</taxon>
        <taxon>Sar</taxon>
        <taxon>Stramenopiles</taxon>
        <taxon>Oomycota</taxon>
        <taxon>Peronosporomycetes</taxon>
        <taxon>Peronosporales</taxon>
        <taxon>Peronosporaceae</taxon>
        <taxon>Phytophthora</taxon>
    </lineage>
</organism>
<feature type="region of interest" description="Disordered" evidence="6">
    <location>
        <begin position="53"/>
        <end position="75"/>
    </location>
</feature>
<evidence type="ECO:0000256" key="1">
    <source>
        <dbReference type="ARBA" id="ARBA00004613"/>
    </source>
</evidence>
<evidence type="ECO:0000313" key="13">
    <source>
        <dbReference type="Proteomes" id="UP000251314"/>
    </source>
</evidence>
<sequence>MLVSFILLLATVATLIDCSELPTIPSCQRCSGPSIVADQVNEKRFLRAHKETYEDGEEEERGIGRLLNSTSPIST</sequence>
<dbReference type="EMBL" id="RCMI01000343">
    <property type="protein sequence ID" value="KAG2916144.1"/>
    <property type="molecule type" value="Genomic_DNA"/>
</dbReference>
<dbReference type="InterPro" id="IPR031825">
    <property type="entry name" value="RXLR"/>
</dbReference>
<evidence type="ECO:0000313" key="8">
    <source>
        <dbReference type="EMBL" id="KAG2916144.1"/>
    </source>
</evidence>
<evidence type="ECO:0000313" key="7">
    <source>
        <dbReference type="EMBL" id="KAG2856750.1"/>
    </source>
</evidence>
<dbReference type="Pfam" id="PF16810">
    <property type="entry name" value="RXLR"/>
    <property type="match status" value="1"/>
</dbReference>
<name>A0A329S025_9STRA</name>
<evidence type="ECO:0000256" key="3">
    <source>
        <dbReference type="ARBA" id="ARBA00022525"/>
    </source>
</evidence>
<reference evidence="7" key="2">
    <citation type="submission" date="2018-10" db="EMBL/GenBank/DDBJ databases">
        <title>Effector identification in a new, highly contiguous assembly of the strawberry crown rot pathogen Phytophthora cactorum.</title>
        <authorList>
            <person name="Armitage A.D."/>
            <person name="Nellist C.F."/>
            <person name="Bates H."/>
            <person name="Vickerstaff R.J."/>
            <person name="Harrison R.J."/>
        </authorList>
    </citation>
    <scope>NUCLEOTIDE SEQUENCE</scope>
    <source>
        <strain evidence="7">15-7</strain>
        <strain evidence="8">4032</strain>
        <strain evidence="9">4040</strain>
        <strain evidence="10">P415</strain>
        <strain evidence="11">P421</strain>
    </source>
</reference>
<dbReference type="EMBL" id="RCMG01000319">
    <property type="protein sequence ID" value="KAG2856750.1"/>
    <property type="molecule type" value="Genomic_DNA"/>
</dbReference>
<proteinExistence type="inferred from homology"/>
<reference evidence="12 13" key="1">
    <citation type="submission" date="2018-01" db="EMBL/GenBank/DDBJ databases">
        <title>Draft genome of the strawberry crown rot pathogen Phytophthora cactorum.</title>
        <authorList>
            <person name="Armitage A.D."/>
            <person name="Lysoe E."/>
            <person name="Nellist C.F."/>
            <person name="Harrison R.J."/>
            <person name="Brurberg M.B."/>
        </authorList>
    </citation>
    <scope>NUCLEOTIDE SEQUENCE [LARGE SCALE GENOMIC DNA]</scope>
    <source>
        <strain evidence="12 13">10300</strain>
    </source>
</reference>
<comment type="similarity">
    <text evidence="2 5">Belongs to the RxLR effector family.</text>
</comment>
<dbReference type="Proteomes" id="UP000251314">
    <property type="component" value="Unassembled WGS sequence"/>
</dbReference>
<evidence type="ECO:0000256" key="2">
    <source>
        <dbReference type="ARBA" id="ARBA00010400"/>
    </source>
</evidence>
<protein>
    <recommendedName>
        <fullName evidence="5">RxLR effector protein</fullName>
    </recommendedName>
</protein>
<evidence type="ECO:0000256" key="4">
    <source>
        <dbReference type="ARBA" id="ARBA00022729"/>
    </source>
</evidence>
<comment type="domain">
    <text evidence="5">The RxLR-dEER motif acts to carry the protein into the host cell cytoplasm through binding to cell surface phosphatidylinositol-3-phosphate.</text>
</comment>
<feature type="signal peptide" evidence="5">
    <location>
        <begin position="1"/>
        <end position="18"/>
    </location>
</feature>
<keyword evidence="3 5" id="KW-0964">Secreted</keyword>
<evidence type="ECO:0000313" key="11">
    <source>
        <dbReference type="EMBL" id="KAG3219049.1"/>
    </source>
</evidence>
<comment type="caution">
    <text evidence="12">The sequence shown here is derived from an EMBL/GenBank/DDBJ whole genome shotgun (WGS) entry which is preliminary data.</text>
</comment>
<dbReference type="EMBL" id="RCML01000342">
    <property type="protein sequence ID" value="KAG2980135.1"/>
    <property type="molecule type" value="Genomic_DNA"/>
</dbReference>
<dbReference type="Proteomes" id="UP000760860">
    <property type="component" value="Unassembled WGS sequence"/>
</dbReference>
<evidence type="ECO:0000256" key="5">
    <source>
        <dbReference type="RuleBase" id="RU367124"/>
    </source>
</evidence>
<dbReference type="EMBL" id="RCMV01000329">
    <property type="protein sequence ID" value="KAG3219049.1"/>
    <property type="molecule type" value="Genomic_DNA"/>
</dbReference>
<accession>A0A329S025</accession>
<evidence type="ECO:0000313" key="10">
    <source>
        <dbReference type="EMBL" id="KAG2980135.1"/>
    </source>
</evidence>
<dbReference type="EMBL" id="MJFZ01000394">
    <property type="protein sequence ID" value="RAW30009.1"/>
    <property type="molecule type" value="Genomic_DNA"/>
</dbReference>
<gene>
    <name evidence="12" type="ORF">PC110_g13627</name>
    <name evidence="7" type="ORF">PC113_g11305</name>
    <name evidence="8" type="ORF">PC115_g11134</name>
    <name evidence="9" type="ORF">PC117_g12057</name>
    <name evidence="10" type="ORF">PC118_g11351</name>
    <name evidence="11" type="ORF">PC129_g10158</name>
</gene>
<evidence type="ECO:0000313" key="9">
    <source>
        <dbReference type="EMBL" id="KAG2936504.1"/>
    </source>
</evidence>
<evidence type="ECO:0000256" key="6">
    <source>
        <dbReference type="SAM" id="MobiDB-lite"/>
    </source>
</evidence>
<dbReference type="Proteomes" id="UP000774804">
    <property type="component" value="Unassembled WGS sequence"/>
</dbReference>
<dbReference type="EMBL" id="RCMK01000324">
    <property type="protein sequence ID" value="KAG2936504.1"/>
    <property type="molecule type" value="Genomic_DNA"/>
</dbReference>
<comment type="function">
    <text evidence="5">Effector that suppresses plant defense responses during pathogen infection.</text>
</comment>
<keyword evidence="4 5" id="KW-0732">Signal</keyword>
<comment type="subcellular location">
    <subcellularLocation>
        <location evidence="1 5">Secreted</location>
    </subcellularLocation>
</comment>
<dbReference type="Proteomes" id="UP000736787">
    <property type="component" value="Unassembled WGS sequence"/>
</dbReference>
<keyword evidence="13" id="KW-1185">Reference proteome</keyword>
<evidence type="ECO:0000313" key="12">
    <source>
        <dbReference type="EMBL" id="RAW30009.1"/>
    </source>
</evidence>
<dbReference type="VEuPathDB" id="FungiDB:PC110_g13627"/>
<dbReference type="Proteomes" id="UP000735874">
    <property type="component" value="Unassembled WGS sequence"/>
</dbReference>
<dbReference type="AlphaFoldDB" id="A0A329S025"/>
<feature type="chain" id="PRO_5039985630" description="RxLR effector protein" evidence="5">
    <location>
        <begin position="19"/>
        <end position="75"/>
    </location>
</feature>